<evidence type="ECO:0000313" key="4">
    <source>
        <dbReference type="Proteomes" id="UP000004185"/>
    </source>
</evidence>
<feature type="compositionally biased region" description="Basic and acidic residues" evidence="1">
    <location>
        <begin position="354"/>
        <end position="380"/>
    </location>
</feature>
<dbReference type="Gene3D" id="3.10.450.540">
    <property type="match status" value="1"/>
</dbReference>
<proteinExistence type="predicted"/>
<feature type="compositionally biased region" description="Low complexity" evidence="1">
    <location>
        <begin position="381"/>
        <end position="398"/>
    </location>
</feature>
<name>F0FG30_STRSA</name>
<comment type="caution">
    <text evidence="3">The sequence shown here is derived from an EMBL/GenBank/DDBJ whole genome shotgun (WGS) entry which is preliminary data.</text>
</comment>
<feature type="region of interest" description="Disordered" evidence="1">
    <location>
        <begin position="354"/>
        <end position="398"/>
    </location>
</feature>
<dbReference type="AlphaFoldDB" id="F0FG30"/>
<keyword evidence="2" id="KW-1133">Transmembrane helix</keyword>
<keyword evidence="2" id="KW-0812">Transmembrane</keyword>
<dbReference type="HOGENOM" id="CLU_769271_0_0_9"/>
<evidence type="ECO:0000256" key="2">
    <source>
        <dbReference type="SAM" id="Phobius"/>
    </source>
</evidence>
<accession>F0FG30</accession>
<protein>
    <submittedName>
        <fullName evidence="3">Uncharacterized protein</fullName>
    </submittedName>
</protein>
<gene>
    <name evidence="3" type="ORF">HMPREF9388_1662</name>
</gene>
<evidence type="ECO:0000256" key="1">
    <source>
        <dbReference type="SAM" id="MobiDB-lite"/>
    </source>
</evidence>
<dbReference type="RefSeq" id="WP_002898678.1">
    <property type="nucleotide sequence ID" value="NZ_GL872307.1"/>
</dbReference>
<dbReference type="PATRIC" id="fig|888815.3.peg.1632"/>
<reference evidence="3 4" key="1">
    <citation type="submission" date="2011-01" db="EMBL/GenBank/DDBJ databases">
        <authorList>
            <person name="Muzny D."/>
            <person name="Qin X."/>
            <person name="Deng J."/>
            <person name="Jiang H."/>
            <person name="Liu Y."/>
            <person name="Qu J."/>
            <person name="Song X.-Z."/>
            <person name="Zhang L."/>
            <person name="Thornton R."/>
            <person name="Coyle M."/>
            <person name="Francisco L."/>
            <person name="Jackson L."/>
            <person name="Javaid M."/>
            <person name="Korchina V."/>
            <person name="Kovar C."/>
            <person name="Mata R."/>
            <person name="Mathew T."/>
            <person name="Ngo R."/>
            <person name="Nguyen L."/>
            <person name="Nguyen N."/>
            <person name="Okwuonu G."/>
            <person name="Ongeri F."/>
            <person name="Pham C."/>
            <person name="Simmons D."/>
            <person name="Wilczek-Boney K."/>
            <person name="Hale W."/>
            <person name="Jakkamsetti A."/>
            <person name="Pham P."/>
            <person name="Ruth R."/>
            <person name="San Lucas F."/>
            <person name="Warren J."/>
            <person name="Zhang J."/>
            <person name="Zhao Z."/>
            <person name="Zhou C."/>
            <person name="Zhu D."/>
            <person name="Lee S."/>
            <person name="Bess C."/>
            <person name="Blankenburg K."/>
            <person name="Forbes L."/>
            <person name="Fu Q."/>
            <person name="Gubbala S."/>
            <person name="Hirani K."/>
            <person name="Jayaseelan J.C."/>
            <person name="Lara F."/>
            <person name="Munidasa M."/>
            <person name="Palculict T."/>
            <person name="Patil S."/>
            <person name="Pu L.-L."/>
            <person name="Saada N."/>
            <person name="Tang L."/>
            <person name="Weissenberger G."/>
            <person name="Zhu Y."/>
            <person name="Hemphill L."/>
            <person name="Shang Y."/>
            <person name="Youmans B."/>
            <person name="Ayvaz T."/>
            <person name="Ross M."/>
            <person name="Santibanez J."/>
            <person name="Aqrawi P."/>
            <person name="Gross S."/>
            <person name="Joshi V."/>
            <person name="Fowler G."/>
            <person name="Nazareth L."/>
            <person name="Reid J."/>
            <person name="Worley K."/>
            <person name="Petrosino J."/>
            <person name="Highlander S."/>
            <person name="Gibbs R."/>
        </authorList>
    </citation>
    <scope>NUCLEOTIDE SEQUENCE [LARGE SCALE GENOMIC DNA]</scope>
    <source>
        <strain evidence="3 4">SK353</strain>
    </source>
</reference>
<sequence length="398" mass="44066">MAGFGLGKGGVIKDSSFVYIEWEGKDSPKHNAAIKDLIEDLDEEHFLDTGTMEDSLPYLTFLQAEVLFRALRDQFGDFTFAKVSLANNESGKPSIEDEPSISPFLIDHTYDNLMTKLMEASLRDPRFKEYTYDDLALYFTDKENGILRTYAESLGLSQADLPYFPIESDVQGALQRASSKKIRNKGVSEMGEQNPLLSKIALGLGIAGLLIGLVGVVIGIMGNNKRAELEAQTAYLYQEQQNIQKLQAKEHAADVFGRFFIPNYYSGNKEALNPFLSSGDAKYTQPEQAQVISNLLESVKLEKDGSFTLTYVITFSTAEGVNKIKRLSFGIKEDSKAEYGFLITSEPVTSIYISEKKADEENSEKQSEEGDKKPETEGSSDKSQPSESSQASSSEEGK</sequence>
<organism evidence="3 4">
    <name type="scientific">Streptococcus sanguinis SK353</name>
    <dbReference type="NCBI Taxonomy" id="888815"/>
    <lineage>
        <taxon>Bacteria</taxon>
        <taxon>Bacillati</taxon>
        <taxon>Bacillota</taxon>
        <taxon>Bacilli</taxon>
        <taxon>Lactobacillales</taxon>
        <taxon>Streptococcaceae</taxon>
        <taxon>Streptococcus</taxon>
    </lineage>
</organism>
<dbReference type="EMBL" id="AEWY01000009">
    <property type="protein sequence ID" value="EGC22037.1"/>
    <property type="molecule type" value="Genomic_DNA"/>
</dbReference>
<feature type="transmembrane region" description="Helical" evidence="2">
    <location>
        <begin position="200"/>
        <end position="221"/>
    </location>
</feature>
<dbReference type="Proteomes" id="UP000004185">
    <property type="component" value="Unassembled WGS sequence"/>
</dbReference>
<dbReference type="CDD" id="cd16427">
    <property type="entry name" value="TraM-like"/>
    <property type="match status" value="1"/>
</dbReference>
<keyword evidence="2" id="KW-0472">Membrane</keyword>
<evidence type="ECO:0000313" key="3">
    <source>
        <dbReference type="EMBL" id="EGC22037.1"/>
    </source>
</evidence>